<feature type="transmembrane region" description="Helical" evidence="1">
    <location>
        <begin position="7"/>
        <end position="32"/>
    </location>
</feature>
<evidence type="ECO:0000313" key="3">
    <source>
        <dbReference type="Proteomes" id="UP000318437"/>
    </source>
</evidence>
<protein>
    <recommendedName>
        <fullName evidence="4">VanZ like family protein</fullName>
    </recommendedName>
</protein>
<evidence type="ECO:0008006" key="4">
    <source>
        <dbReference type="Google" id="ProtNLM"/>
    </source>
</evidence>
<keyword evidence="1" id="KW-0812">Transmembrane</keyword>
<sequence>MFTRYNILRWICFIPAGFISAFLVSFPVHWFVMVNLGGWAFDPLIVIDSEQTLRAIELFLQAGAGSLAFVYFASSTAPSHRFFVSIFLAVIVTLGLEFAVYWLNVELDSGGSNYEFRGGFYNTVARVVGATAASYLIWHSEKRQSDL</sequence>
<dbReference type="AlphaFoldDB" id="A0A5C6CT32"/>
<keyword evidence="3" id="KW-1185">Reference proteome</keyword>
<organism evidence="2 3">
    <name type="scientific">Bythopirellula polymerisocia</name>
    <dbReference type="NCBI Taxonomy" id="2528003"/>
    <lineage>
        <taxon>Bacteria</taxon>
        <taxon>Pseudomonadati</taxon>
        <taxon>Planctomycetota</taxon>
        <taxon>Planctomycetia</taxon>
        <taxon>Pirellulales</taxon>
        <taxon>Lacipirellulaceae</taxon>
        <taxon>Bythopirellula</taxon>
    </lineage>
</organism>
<evidence type="ECO:0000313" key="2">
    <source>
        <dbReference type="EMBL" id="TWU27548.1"/>
    </source>
</evidence>
<accession>A0A5C6CT32</accession>
<feature type="transmembrane region" description="Helical" evidence="1">
    <location>
        <begin position="119"/>
        <end position="138"/>
    </location>
</feature>
<gene>
    <name evidence="2" type="ORF">Pla144_23250</name>
</gene>
<dbReference type="Proteomes" id="UP000318437">
    <property type="component" value="Unassembled WGS sequence"/>
</dbReference>
<evidence type="ECO:0000256" key="1">
    <source>
        <dbReference type="SAM" id="Phobius"/>
    </source>
</evidence>
<keyword evidence="1" id="KW-1133">Transmembrane helix</keyword>
<reference evidence="2 3" key="1">
    <citation type="submission" date="2019-02" db="EMBL/GenBank/DDBJ databases">
        <title>Deep-cultivation of Planctomycetes and their phenomic and genomic characterization uncovers novel biology.</title>
        <authorList>
            <person name="Wiegand S."/>
            <person name="Jogler M."/>
            <person name="Boedeker C."/>
            <person name="Pinto D."/>
            <person name="Vollmers J."/>
            <person name="Rivas-Marin E."/>
            <person name="Kohn T."/>
            <person name="Peeters S.H."/>
            <person name="Heuer A."/>
            <person name="Rast P."/>
            <person name="Oberbeckmann S."/>
            <person name="Bunk B."/>
            <person name="Jeske O."/>
            <person name="Meyerdierks A."/>
            <person name="Storesund J.E."/>
            <person name="Kallscheuer N."/>
            <person name="Luecker S."/>
            <person name="Lage O.M."/>
            <person name="Pohl T."/>
            <person name="Merkel B.J."/>
            <person name="Hornburger P."/>
            <person name="Mueller R.-W."/>
            <person name="Bruemmer F."/>
            <person name="Labrenz M."/>
            <person name="Spormann A.M."/>
            <person name="Op Den Camp H."/>
            <person name="Overmann J."/>
            <person name="Amann R."/>
            <person name="Jetten M.S.M."/>
            <person name="Mascher T."/>
            <person name="Medema M.H."/>
            <person name="Devos D.P."/>
            <person name="Kaster A.-K."/>
            <person name="Ovreas L."/>
            <person name="Rohde M."/>
            <person name="Galperin M.Y."/>
            <person name="Jogler C."/>
        </authorList>
    </citation>
    <scope>NUCLEOTIDE SEQUENCE [LARGE SCALE GENOMIC DNA]</scope>
    <source>
        <strain evidence="2 3">Pla144</strain>
    </source>
</reference>
<name>A0A5C6CT32_9BACT</name>
<feature type="transmembrane region" description="Helical" evidence="1">
    <location>
        <begin position="82"/>
        <end position="103"/>
    </location>
</feature>
<dbReference type="EMBL" id="SJPS01000003">
    <property type="protein sequence ID" value="TWU27548.1"/>
    <property type="molecule type" value="Genomic_DNA"/>
</dbReference>
<comment type="caution">
    <text evidence="2">The sequence shown here is derived from an EMBL/GenBank/DDBJ whole genome shotgun (WGS) entry which is preliminary data.</text>
</comment>
<proteinExistence type="predicted"/>
<keyword evidence="1" id="KW-0472">Membrane</keyword>
<feature type="transmembrane region" description="Helical" evidence="1">
    <location>
        <begin position="52"/>
        <end position="73"/>
    </location>
</feature>